<reference evidence="1" key="1">
    <citation type="submission" date="2023-05" db="EMBL/GenBank/DDBJ databases">
        <authorList>
            <person name="Zhang X."/>
        </authorList>
    </citation>
    <scope>NUCLEOTIDE SEQUENCE</scope>
    <source>
        <strain evidence="1">BD1B2-1</strain>
    </source>
</reference>
<evidence type="ECO:0000313" key="1">
    <source>
        <dbReference type="EMBL" id="MDJ1506935.1"/>
    </source>
</evidence>
<protein>
    <submittedName>
        <fullName evidence="1">Uncharacterized protein</fullName>
    </submittedName>
</protein>
<proteinExistence type="predicted"/>
<name>A0AAE3RDX1_9BACT</name>
<dbReference type="AlphaFoldDB" id="A0AAE3RDX1"/>
<organism evidence="1 2">
    <name type="scientific">Xanthocytophaga agilis</name>
    <dbReference type="NCBI Taxonomy" id="3048010"/>
    <lineage>
        <taxon>Bacteria</taxon>
        <taxon>Pseudomonadati</taxon>
        <taxon>Bacteroidota</taxon>
        <taxon>Cytophagia</taxon>
        <taxon>Cytophagales</taxon>
        <taxon>Rhodocytophagaceae</taxon>
        <taxon>Xanthocytophaga</taxon>
    </lineage>
</organism>
<dbReference type="RefSeq" id="WP_314520270.1">
    <property type="nucleotide sequence ID" value="NZ_JASJOU010000033.1"/>
</dbReference>
<dbReference type="Proteomes" id="UP001232063">
    <property type="component" value="Unassembled WGS sequence"/>
</dbReference>
<sequence length="134" mass="15425">MKKDIPFLPVKDVKVAVVRKTNDIGNFDWFVYLLNTNPFAIKNVFVTSEGYGYMNDEMRRTSTLRHFLGDVDSGDAAIIEPIDPAVFGLNSEYWVSYFIDNQIYDKRFIFVPDSIVEENLSYISQLDLSGVLHE</sequence>
<comment type="caution">
    <text evidence="1">The sequence shown here is derived from an EMBL/GenBank/DDBJ whole genome shotgun (WGS) entry which is preliminary data.</text>
</comment>
<dbReference type="EMBL" id="JASJOU010000033">
    <property type="protein sequence ID" value="MDJ1506935.1"/>
    <property type="molecule type" value="Genomic_DNA"/>
</dbReference>
<keyword evidence="2" id="KW-1185">Reference proteome</keyword>
<gene>
    <name evidence="1" type="ORF">QNI22_40240</name>
</gene>
<accession>A0AAE3RDX1</accession>
<evidence type="ECO:0000313" key="2">
    <source>
        <dbReference type="Proteomes" id="UP001232063"/>
    </source>
</evidence>